<proteinExistence type="inferred from homology"/>
<organism evidence="7 8">
    <name type="scientific">Alienimonas chondri</name>
    <dbReference type="NCBI Taxonomy" id="2681879"/>
    <lineage>
        <taxon>Bacteria</taxon>
        <taxon>Pseudomonadati</taxon>
        <taxon>Planctomycetota</taxon>
        <taxon>Planctomycetia</taxon>
        <taxon>Planctomycetales</taxon>
        <taxon>Planctomycetaceae</taxon>
        <taxon>Alienimonas</taxon>
    </lineage>
</organism>
<keyword evidence="3" id="KW-0677">Repeat</keyword>
<feature type="domain" description="Squalene cyclase C-terminal" evidence="5">
    <location>
        <begin position="483"/>
        <end position="713"/>
    </location>
</feature>
<sequence>MLSHRFADALAGPAVVPDTMRTAYRGDGVGATVAKARDALLSLQHEDGHWCGELEGDSILQSEYLCLLAWLGRERTEGAKAVARHLLNQQEPGGWWGQFPGAPIDVSATVKAVLALRAVYRDGDGPADLEARLDAAKRATLAAGGAERVNSFTRYYLALLGQIAYRQCPAVPPELMLVPGFSPLNLSEMSAWSRTIVVPLSLLWATQPSKDLPAAGIDIADLFVNGPENLPLAMPRCEAVERSLDQGKQGGTKVDWHRFFYRLDRIYKAADAVRFRPLRRIAVKKAERWILDRLVDSDGLGAIFPPIVWTIVGLKCLGYAEDSPEVAGQLEELERLKLTDLDDDGRTVTRLQPCKSPVWDTAIATIALRESGLPPHHPAVRKSAGWLLDREIRTPGDYSARRPKLEPSGWCFEYRNRFYPDTDDTCMVLMALARCLPAGSGTDWSADICFSDDPEGGEDDRTVIAGRDVDSHTALRDVTAAAPLTAAIRRGVNWLIGMQNRDGGWGAFDVDNTRELFCRVPFADHNAMIDPSTADLTARMLELFGLLGIPGDKPFMKRAIDYVSDAQETDGSWYGRWGVNYFYGTWQGLMGLGALKVRSEDARVRRAVQWLKSVQQPSGGFGESPASYDYPTSKGRGEPTASQTAWALMGLIAAGDARTPAARRAAGWLRDNQNLDGTWTEPQFTGTGFPSVFYLRYHLYSLYFPLIALSRWERAVR</sequence>
<comment type="caution">
    <text evidence="7">The sequence shown here is derived from an EMBL/GenBank/DDBJ whole genome shotgun (WGS) entry which is preliminary data.</text>
</comment>
<dbReference type="GO" id="GO:0016829">
    <property type="term" value="F:lyase activity"/>
    <property type="evidence" value="ECO:0007669"/>
    <property type="project" value="UniProtKB-KW"/>
</dbReference>
<keyword evidence="8" id="KW-1185">Reference proteome</keyword>
<dbReference type="InterPro" id="IPR002365">
    <property type="entry name" value="Terpene_synthase_CS"/>
</dbReference>
<dbReference type="InterPro" id="IPR032696">
    <property type="entry name" value="SQ_cyclase_C"/>
</dbReference>
<evidence type="ECO:0000256" key="2">
    <source>
        <dbReference type="ARBA" id="ARBA00009755"/>
    </source>
</evidence>
<evidence type="ECO:0000313" key="7">
    <source>
        <dbReference type="EMBL" id="NNJ24154.1"/>
    </source>
</evidence>
<dbReference type="InterPro" id="IPR018333">
    <property type="entry name" value="Squalene_cyclase"/>
</dbReference>
<dbReference type="RefSeq" id="WP_171182800.1">
    <property type="nucleotide sequence ID" value="NZ_WTPX01000004.1"/>
</dbReference>
<evidence type="ECO:0000256" key="1">
    <source>
        <dbReference type="ARBA" id="ARBA00004999"/>
    </source>
</evidence>
<evidence type="ECO:0000259" key="5">
    <source>
        <dbReference type="Pfam" id="PF13243"/>
    </source>
</evidence>
<dbReference type="SUPFAM" id="SSF48239">
    <property type="entry name" value="Terpenoid cyclases/Protein prenyltransferases"/>
    <property type="match status" value="2"/>
</dbReference>
<protein>
    <submittedName>
        <fullName evidence="7">Squalene--hopene cyclase</fullName>
        <ecNumber evidence="7">4.2.1.129</ecNumber>
    </submittedName>
</protein>
<name>A0ABX1V8M1_9PLAN</name>
<gene>
    <name evidence="7" type="primary">shc_1</name>
    <name evidence="7" type="ORF">LzC2_02040</name>
</gene>
<feature type="domain" description="Squalene cyclase N-terminal" evidence="6">
    <location>
        <begin position="33"/>
        <end position="339"/>
    </location>
</feature>
<dbReference type="Pfam" id="PF13249">
    <property type="entry name" value="SQHop_cyclase_N"/>
    <property type="match status" value="1"/>
</dbReference>
<dbReference type="NCBIfam" id="TIGR01787">
    <property type="entry name" value="squalene_cyclas"/>
    <property type="match status" value="1"/>
</dbReference>
<comment type="similarity">
    <text evidence="2">Belongs to the terpene cyclase/mutase family.</text>
</comment>
<dbReference type="Pfam" id="PF13243">
    <property type="entry name" value="SQHop_cyclase_C"/>
    <property type="match status" value="2"/>
</dbReference>
<dbReference type="InterPro" id="IPR008930">
    <property type="entry name" value="Terpenoid_cyclase/PrenylTrfase"/>
</dbReference>
<evidence type="ECO:0000259" key="6">
    <source>
        <dbReference type="Pfam" id="PF13249"/>
    </source>
</evidence>
<comment type="pathway">
    <text evidence="1">Secondary metabolite biosynthesis; hopanoid biosynthesis.</text>
</comment>
<keyword evidence="7" id="KW-0456">Lyase</keyword>
<dbReference type="EC" id="4.2.1.129" evidence="7"/>
<evidence type="ECO:0000256" key="3">
    <source>
        <dbReference type="ARBA" id="ARBA00022737"/>
    </source>
</evidence>
<dbReference type="PANTHER" id="PTHR11764">
    <property type="entry name" value="TERPENE CYCLASE/MUTASE FAMILY MEMBER"/>
    <property type="match status" value="1"/>
</dbReference>
<dbReference type="Gene3D" id="1.50.10.20">
    <property type="match status" value="2"/>
</dbReference>
<evidence type="ECO:0000256" key="4">
    <source>
        <dbReference type="ARBA" id="ARBA00023235"/>
    </source>
</evidence>
<dbReference type="PANTHER" id="PTHR11764:SF20">
    <property type="entry name" value="LANOSTEROL SYNTHASE"/>
    <property type="match status" value="1"/>
</dbReference>
<keyword evidence="4" id="KW-0413">Isomerase</keyword>
<dbReference type="EMBL" id="WTPX01000004">
    <property type="protein sequence ID" value="NNJ24154.1"/>
    <property type="molecule type" value="Genomic_DNA"/>
</dbReference>
<dbReference type="Proteomes" id="UP000609651">
    <property type="component" value="Unassembled WGS sequence"/>
</dbReference>
<dbReference type="InterPro" id="IPR032697">
    <property type="entry name" value="SQ_cyclase_N"/>
</dbReference>
<feature type="domain" description="Squalene cyclase C-terminal" evidence="5">
    <location>
        <begin position="356"/>
        <end position="435"/>
    </location>
</feature>
<accession>A0ABX1V8M1</accession>
<dbReference type="PROSITE" id="PS01074">
    <property type="entry name" value="TERPENE_SYNTHASES"/>
    <property type="match status" value="1"/>
</dbReference>
<dbReference type="SFLD" id="SFLDG01016">
    <property type="entry name" value="Prenyltransferase_Like_2"/>
    <property type="match status" value="1"/>
</dbReference>
<evidence type="ECO:0000313" key="8">
    <source>
        <dbReference type="Proteomes" id="UP000609651"/>
    </source>
</evidence>
<reference evidence="7 8" key="1">
    <citation type="journal article" date="2020" name="Syst. Appl. Microbiol.">
        <title>Alienimonas chondri sp. nov., a novel planctomycete isolated from the biofilm of the red alga Chondrus crispus.</title>
        <authorList>
            <person name="Vitorino I."/>
            <person name="Albuquerque L."/>
            <person name="Wiegand S."/>
            <person name="Kallscheuer N."/>
            <person name="da Costa M.S."/>
            <person name="Lobo-da-Cunha A."/>
            <person name="Jogler C."/>
            <person name="Lage O.M."/>
        </authorList>
    </citation>
    <scope>NUCLEOTIDE SEQUENCE [LARGE SCALE GENOMIC DNA]</scope>
    <source>
        <strain evidence="7 8">LzC2</strain>
    </source>
</reference>